<evidence type="ECO:0000313" key="3">
    <source>
        <dbReference type="EMBL" id="KAK7522505.1"/>
    </source>
</evidence>
<comment type="similarity">
    <text evidence="1">Belongs to the tpcK family.</text>
</comment>
<dbReference type="Proteomes" id="UP001363622">
    <property type="component" value="Unassembled WGS sequence"/>
</dbReference>
<comment type="caution">
    <text evidence="3">The sequence shown here is derived from an EMBL/GenBank/DDBJ whole genome shotgun (WGS) entry which is preliminary data.</text>
</comment>
<evidence type="ECO:0000259" key="2">
    <source>
        <dbReference type="Pfam" id="PF07110"/>
    </source>
</evidence>
<name>A0ABR1KXX5_9PEZI</name>
<protein>
    <recommendedName>
        <fullName evidence="2">EthD domain-containing protein</fullName>
    </recommendedName>
</protein>
<dbReference type="InterPro" id="IPR009799">
    <property type="entry name" value="EthD_dom"/>
</dbReference>
<feature type="domain" description="EthD" evidence="2">
    <location>
        <begin position="21"/>
        <end position="94"/>
    </location>
</feature>
<organism evidence="3 4">
    <name type="scientific">Phyllosticta citriasiana</name>
    <dbReference type="NCBI Taxonomy" id="595635"/>
    <lineage>
        <taxon>Eukaryota</taxon>
        <taxon>Fungi</taxon>
        <taxon>Dikarya</taxon>
        <taxon>Ascomycota</taxon>
        <taxon>Pezizomycotina</taxon>
        <taxon>Dothideomycetes</taxon>
        <taxon>Dothideomycetes incertae sedis</taxon>
        <taxon>Botryosphaeriales</taxon>
        <taxon>Phyllostictaceae</taxon>
        <taxon>Phyllosticta</taxon>
    </lineage>
</organism>
<proteinExistence type="inferred from homology"/>
<dbReference type="EMBL" id="JBBPHU010000002">
    <property type="protein sequence ID" value="KAK7522505.1"/>
    <property type="molecule type" value="Genomic_DNA"/>
</dbReference>
<accession>A0ABR1KXX5</accession>
<dbReference type="SUPFAM" id="SSF54909">
    <property type="entry name" value="Dimeric alpha+beta barrel"/>
    <property type="match status" value="1"/>
</dbReference>
<keyword evidence="4" id="KW-1185">Reference proteome</keyword>
<dbReference type="InterPro" id="IPR011008">
    <property type="entry name" value="Dimeric_a/b-barrel"/>
</dbReference>
<dbReference type="PANTHER" id="PTHR40260">
    <property type="entry name" value="BLR8190 PROTEIN"/>
    <property type="match status" value="1"/>
</dbReference>
<dbReference type="PANTHER" id="PTHR40260:SF2">
    <property type="entry name" value="BLR8190 PROTEIN"/>
    <property type="match status" value="1"/>
</dbReference>
<gene>
    <name evidence="3" type="ORF">IWZ03DRAFT_371431</name>
</gene>
<evidence type="ECO:0000313" key="4">
    <source>
        <dbReference type="Proteomes" id="UP001363622"/>
    </source>
</evidence>
<evidence type="ECO:0000256" key="1">
    <source>
        <dbReference type="ARBA" id="ARBA00005986"/>
    </source>
</evidence>
<sequence>MAPVTVSVLYPTAPDATFNLEYYLQTHMPLVQEHFGLHGLIGYRVQKLVSTATGDASPYSIMCLLEFPDRAAWDNALTQAAGPVMADVPNFSNKAPTFLIGEGVGGNVAVAKI</sequence>
<dbReference type="NCBIfam" id="TIGR02118">
    <property type="entry name" value="EthD family reductase"/>
    <property type="match status" value="1"/>
</dbReference>
<dbReference type="Pfam" id="PF07110">
    <property type="entry name" value="EthD"/>
    <property type="match status" value="1"/>
</dbReference>
<dbReference type="Gene3D" id="3.30.70.100">
    <property type="match status" value="1"/>
</dbReference>
<reference evidence="3 4" key="1">
    <citation type="submission" date="2024-04" db="EMBL/GenBank/DDBJ databases">
        <title>Phyllosticta paracitricarpa is synonymous to the EU quarantine fungus P. citricarpa based on phylogenomic analyses.</title>
        <authorList>
            <consortium name="Lawrence Berkeley National Laboratory"/>
            <person name="Van Ingen-Buijs V.A."/>
            <person name="Van Westerhoven A.C."/>
            <person name="Haridas S."/>
            <person name="Skiadas P."/>
            <person name="Martin F."/>
            <person name="Groenewald J.Z."/>
            <person name="Crous P.W."/>
            <person name="Seidl M.F."/>
        </authorList>
    </citation>
    <scope>NUCLEOTIDE SEQUENCE [LARGE SCALE GENOMIC DNA]</scope>
    <source>
        <strain evidence="3 4">CBS 123371</strain>
    </source>
</reference>